<keyword evidence="2" id="KW-1185">Reference proteome</keyword>
<dbReference type="AlphaFoldDB" id="A0A4R3YI17"/>
<reference evidence="1 2" key="1">
    <citation type="submission" date="2019-03" db="EMBL/GenBank/DDBJ databases">
        <title>Genomic Encyclopedia of Type Strains, Phase IV (KMG-IV): sequencing the most valuable type-strain genomes for metagenomic binning, comparative biology and taxonomic classification.</title>
        <authorList>
            <person name="Goeker M."/>
        </authorList>
    </citation>
    <scope>NUCLEOTIDE SEQUENCE [LARGE SCALE GENOMIC DNA]</scope>
    <source>
        <strain evidence="1 2">DSM 100309</strain>
    </source>
</reference>
<evidence type="ECO:0000313" key="2">
    <source>
        <dbReference type="Proteomes" id="UP000295367"/>
    </source>
</evidence>
<dbReference type="Proteomes" id="UP000295367">
    <property type="component" value="Unassembled WGS sequence"/>
</dbReference>
<evidence type="ECO:0000313" key="1">
    <source>
        <dbReference type="EMBL" id="TCV90644.1"/>
    </source>
</evidence>
<dbReference type="RefSeq" id="WP_124947445.1">
    <property type="nucleotide sequence ID" value="NZ_BHVT01000073.1"/>
</dbReference>
<sequence>MTNNDQNNLLQHIRESLENIYAKESPEKKRIRQLNRVQLEIAGSGEWDDPFGRPVHQKTR</sequence>
<protein>
    <submittedName>
        <fullName evidence="1">Uncharacterized protein</fullName>
    </submittedName>
</protein>
<comment type="caution">
    <text evidence="1">The sequence shown here is derived from an EMBL/GenBank/DDBJ whole genome shotgun (WGS) entry which is preliminary data.</text>
</comment>
<accession>A0A4R3YI17</accession>
<organism evidence="1 2">
    <name type="scientific">Sulfurirhabdus autotrophica</name>
    <dbReference type="NCBI Taxonomy" id="1706046"/>
    <lineage>
        <taxon>Bacteria</taxon>
        <taxon>Pseudomonadati</taxon>
        <taxon>Pseudomonadota</taxon>
        <taxon>Betaproteobacteria</taxon>
        <taxon>Nitrosomonadales</taxon>
        <taxon>Sulfuricellaceae</taxon>
        <taxon>Sulfurirhabdus</taxon>
    </lineage>
</organism>
<name>A0A4R3YI17_9PROT</name>
<proteinExistence type="predicted"/>
<dbReference type="EMBL" id="SMCO01000001">
    <property type="protein sequence ID" value="TCV90644.1"/>
    <property type="molecule type" value="Genomic_DNA"/>
</dbReference>
<gene>
    <name evidence="1" type="ORF">EDC63_101618</name>
</gene>